<dbReference type="Gene3D" id="3.90.550.10">
    <property type="entry name" value="Spore Coat Polysaccharide Biosynthesis Protein SpsA, Chain A"/>
    <property type="match status" value="2"/>
</dbReference>
<accession>A0A173SY66</accession>
<protein>
    <submittedName>
        <fullName evidence="2">Hyaluronan synthase</fullName>
        <ecNumber evidence="2">2.4.1.212</ecNumber>
    </submittedName>
</protein>
<dbReference type="InterPro" id="IPR001173">
    <property type="entry name" value="Glyco_trans_2-like"/>
</dbReference>
<dbReference type="RefSeq" id="WP_055156743.1">
    <property type="nucleotide sequence ID" value="NZ_CYXR01000011.1"/>
</dbReference>
<feature type="domain" description="Glycosyltransferase 2-like" evidence="1">
    <location>
        <begin position="69"/>
        <end position="230"/>
    </location>
</feature>
<dbReference type="PANTHER" id="PTHR43179">
    <property type="entry name" value="RHAMNOSYLTRANSFERASE WBBL"/>
    <property type="match status" value="1"/>
</dbReference>
<organism evidence="2 3">
    <name type="scientific">Coprococcus comes</name>
    <dbReference type="NCBI Taxonomy" id="410072"/>
    <lineage>
        <taxon>Bacteria</taxon>
        <taxon>Bacillati</taxon>
        <taxon>Bacillota</taxon>
        <taxon>Clostridia</taxon>
        <taxon>Lachnospirales</taxon>
        <taxon>Lachnospiraceae</taxon>
        <taxon>Coprococcus</taxon>
    </lineage>
</organism>
<dbReference type="InterPro" id="IPR029044">
    <property type="entry name" value="Nucleotide-diphossugar_trans"/>
</dbReference>
<name>A0A173SY66_9FIRM</name>
<dbReference type="EMBL" id="CYXR01000011">
    <property type="protein sequence ID" value="CUM94699.1"/>
    <property type="molecule type" value="Genomic_DNA"/>
</dbReference>
<reference evidence="2 3" key="1">
    <citation type="submission" date="2015-09" db="EMBL/GenBank/DDBJ databases">
        <authorList>
            <consortium name="Pathogen Informatics"/>
        </authorList>
    </citation>
    <scope>NUCLEOTIDE SEQUENCE [LARGE SCALE GENOMIC DNA]</scope>
    <source>
        <strain evidence="2 3">2789STDY5834962</strain>
    </source>
</reference>
<feature type="domain" description="Glycosyltransferase 2-like" evidence="1">
    <location>
        <begin position="325"/>
        <end position="501"/>
    </location>
</feature>
<keyword evidence="2" id="KW-0808">Transferase</keyword>
<keyword evidence="2" id="KW-0328">Glycosyltransferase</keyword>
<dbReference type="GO" id="GO:0050501">
    <property type="term" value="F:hyaluronan synthase activity"/>
    <property type="evidence" value="ECO:0007669"/>
    <property type="project" value="UniProtKB-EC"/>
</dbReference>
<dbReference type="Proteomes" id="UP000095727">
    <property type="component" value="Unassembled WGS sequence"/>
</dbReference>
<evidence type="ECO:0000259" key="1">
    <source>
        <dbReference type="Pfam" id="PF00535"/>
    </source>
</evidence>
<sequence length="597" mass="69548">MFNKMSLYRVKKGFVYLRYFGPKEFLIRLKERIRIQKIDYEKWYENHRRTEEELESQRQEAFAYAPLISIVVPVYQAPEEFLRQMLLSVCRQTYKNWELCMAVSDEERHRIEEILEEDVFKGKTVRLIGMRENRGISENTNAAIKEAAGTYIGFLDQDDLLAPDALYEMVKKLNEYPEAGLLYSDEDKVTADLKKHFQPHFKPDFNLDLLRANNYICHFCVIKKSLIEEMGGLRSEFDGAQDYDLVFRCVEKTITAHVPRILYHWRVHQVSTADNPISKTYAFEAGQRAIEAHLLRCGEHAEVLPELDRGFYRVRYKVQGNPKISILIPNKDHVKDLEKCLQSISKSIYKNYEITIIENNSKKAETFAYYDKIESDHIRILRWDGPFNYSAINNYAVSETDGEYLVLLNNDTEVIGKDWLGEMLANCQRKEVGIVGAKLYYPNGQVQHAGVIVGIRGIAGNMFRGLPKGYSGYLHKASTQQDLSAVTAACMMVKRSVYEEVGGFEEQLAVAFNDIDFCLKVRRCGYLVVYDPYVKLYHYESRSRGAEDNEEKIRRYQCEIDYVRRNWSEIMEKGDPMYNPNLTLVKCDYSLREKEDG</sequence>
<evidence type="ECO:0000313" key="2">
    <source>
        <dbReference type="EMBL" id="CUM94699.1"/>
    </source>
</evidence>
<dbReference type="Pfam" id="PF00535">
    <property type="entry name" value="Glycos_transf_2"/>
    <property type="match status" value="2"/>
</dbReference>
<dbReference type="AlphaFoldDB" id="A0A173SY66"/>
<gene>
    <name evidence="2" type="primary">hyaD</name>
    <name evidence="2" type="ORF">ERS852574_01733</name>
</gene>
<dbReference type="EC" id="2.4.1.212" evidence="2"/>
<dbReference type="CDD" id="cd04184">
    <property type="entry name" value="GT2_RfbC_Mx_like"/>
    <property type="match status" value="1"/>
</dbReference>
<evidence type="ECO:0000313" key="3">
    <source>
        <dbReference type="Proteomes" id="UP000095727"/>
    </source>
</evidence>
<dbReference type="PANTHER" id="PTHR43179:SF7">
    <property type="entry name" value="RHAMNOSYLTRANSFERASE WBBL"/>
    <property type="match status" value="1"/>
</dbReference>
<proteinExistence type="predicted"/>
<dbReference type="SUPFAM" id="SSF53448">
    <property type="entry name" value="Nucleotide-diphospho-sugar transferases"/>
    <property type="match status" value="2"/>
</dbReference>
<dbReference type="CDD" id="cd04186">
    <property type="entry name" value="GT_2_like_c"/>
    <property type="match status" value="1"/>
</dbReference>